<reference evidence="1 2" key="1">
    <citation type="submission" date="2018-03" db="EMBL/GenBank/DDBJ databases">
        <title>The draft genome of Mesorhizobium sp. 6GN-30.</title>
        <authorList>
            <person name="Liu L."/>
            <person name="Li L."/>
            <person name="Wang T."/>
            <person name="Zhang X."/>
            <person name="Liang L."/>
        </authorList>
    </citation>
    <scope>NUCLEOTIDE SEQUENCE [LARGE SCALE GENOMIC DNA]</scope>
    <source>
        <strain evidence="1 2">6GN30</strain>
    </source>
</reference>
<name>A0A2P7SHK6_9HYPH</name>
<keyword evidence="1" id="KW-0503">Monooxygenase</keyword>
<evidence type="ECO:0000313" key="2">
    <source>
        <dbReference type="Proteomes" id="UP000241229"/>
    </source>
</evidence>
<gene>
    <name evidence="1" type="ORF">C7I84_09490</name>
</gene>
<accession>A0A2P7SHK6</accession>
<dbReference type="RefSeq" id="WP_106771929.1">
    <property type="nucleotide sequence ID" value="NZ_PXYK01000007.1"/>
</dbReference>
<comment type="caution">
    <text evidence="1">The sequence shown here is derived from an EMBL/GenBank/DDBJ whole genome shotgun (WGS) entry which is preliminary data.</text>
</comment>
<keyword evidence="2" id="KW-1185">Reference proteome</keyword>
<evidence type="ECO:0000313" key="1">
    <source>
        <dbReference type="EMBL" id="PSJ61821.1"/>
    </source>
</evidence>
<dbReference type="EMBL" id="PXYK01000007">
    <property type="protein sequence ID" value="PSJ61821.1"/>
    <property type="molecule type" value="Genomic_DNA"/>
</dbReference>
<dbReference type="AlphaFoldDB" id="A0A2P7SHK6"/>
<sequence length="106" mass="12486">MIKRIWNGFTTRENADAYERLLDGFVFPGIEAKRIPGYRSIELLRREVGDEVQFTTVMCFDSLANVVAFQGADYEIAYVPEEARRILKRWDERSTHHEVRQTRIYG</sequence>
<dbReference type="SUPFAM" id="SSF54909">
    <property type="entry name" value="Dimeric alpha+beta barrel"/>
    <property type="match status" value="1"/>
</dbReference>
<keyword evidence="1" id="KW-0560">Oxidoreductase</keyword>
<organism evidence="1 2">
    <name type="scientific">Kumtagia ephedrae</name>
    <dbReference type="NCBI Taxonomy" id="2116701"/>
    <lineage>
        <taxon>Bacteria</taxon>
        <taxon>Pseudomonadati</taxon>
        <taxon>Pseudomonadota</taxon>
        <taxon>Alphaproteobacteria</taxon>
        <taxon>Hyphomicrobiales</taxon>
        <taxon>Phyllobacteriaceae</taxon>
        <taxon>Kumtagia</taxon>
    </lineage>
</organism>
<dbReference type="GO" id="GO:0004497">
    <property type="term" value="F:monooxygenase activity"/>
    <property type="evidence" value="ECO:0007669"/>
    <property type="project" value="UniProtKB-KW"/>
</dbReference>
<dbReference type="OrthoDB" id="7210869at2"/>
<proteinExistence type="predicted"/>
<dbReference type="Proteomes" id="UP000241229">
    <property type="component" value="Unassembled WGS sequence"/>
</dbReference>
<protein>
    <submittedName>
        <fullName evidence="1">Antibiotic biosynthesis monooxygenase</fullName>
    </submittedName>
</protein>
<dbReference type="InterPro" id="IPR011008">
    <property type="entry name" value="Dimeric_a/b-barrel"/>
</dbReference>